<dbReference type="EMBL" id="AZHW01000597">
    <property type="protein sequence ID" value="ETW97972.1"/>
    <property type="molecule type" value="Genomic_DNA"/>
</dbReference>
<dbReference type="InterPro" id="IPR021441">
    <property type="entry name" value="DUF3090"/>
</dbReference>
<protein>
    <recommendedName>
        <fullName evidence="3">DUF3090 domain-containing protein</fullName>
    </recommendedName>
</protein>
<evidence type="ECO:0008006" key="3">
    <source>
        <dbReference type="Google" id="ProtNLM"/>
    </source>
</evidence>
<sequence>MSEARFEFSPVDAIDAESIGEPGKRTFRIRILCGDESASLWMEKHRIAALGEAIPRLIEQLDAPDQHPDVNTDPIGYFPDEPTVEFKVGRLALGYAAQEDRLVLIAHDLATEMGEAEDDDEDDSDLPAFSCRFSREQARALSNSCADAVAGGRPDCMLCHRPIDPEGHMCPRANGYQKLPQT</sequence>
<comment type="caution">
    <text evidence="1">The sequence shown here is derived from an EMBL/GenBank/DDBJ whole genome shotgun (WGS) entry which is preliminary data.</text>
</comment>
<evidence type="ECO:0000313" key="2">
    <source>
        <dbReference type="Proteomes" id="UP000019141"/>
    </source>
</evidence>
<dbReference type="HOGENOM" id="CLU_098984_0_0_7"/>
<keyword evidence="2" id="KW-1185">Reference proteome</keyword>
<accession>W4LJ16</accession>
<reference evidence="1 2" key="1">
    <citation type="journal article" date="2014" name="Nature">
        <title>An environmental bacterial taxon with a large and distinct metabolic repertoire.</title>
        <authorList>
            <person name="Wilson M.C."/>
            <person name="Mori T."/>
            <person name="Ruckert C."/>
            <person name="Uria A.R."/>
            <person name="Helf M.J."/>
            <person name="Takada K."/>
            <person name="Gernert C."/>
            <person name="Steffens U.A."/>
            <person name="Heycke N."/>
            <person name="Schmitt S."/>
            <person name="Rinke C."/>
            <person name="Helfrich E.J."/>
            <person name="Brachmann A.O."/>
            <person name="Gurgui C."/>
            <person name="Wakimoto T."/>
            <person name="Kracht M."/>
            <person name="Crusemann M."/>
            <person name="Hentschel U."/>
            <person name="Abe I."/>
            <person name="Matsunaga S."/>
            <person name="Kalinowski J."/>
            <person name="Takeyama H."/>
            <person name="Piel J."/>
        </authorList>
    </citation>
    <scope>NUCLEOTIDE SEQUENCE [LARGE SCALE GENOMIC DNA]</scope>
    <source>
        <strain evidence="2">TSY1</strain>
    </source>
</reference>
<dbReference type="NCBIfam" id="TIGR03847">
    <property type="entry name" value="conserved hypothetical protein"/>
    <property type="match status" value="1"/>
</dbReference>
<dbReference type="Pfam" id="PF11290">
    <property type="entry name" value="DUF3090"/>
    <property type="match status" value="1"/>
</dbReference>
<gene>
    <name evidence="1" type="ORF">ETSY1_20660</name>
</gene>
<name>W4LJ16_ENTF1</name>
<dbReference type="AlphaFoldDB" id="W4LJ16"/>
<proteinExistence type="predicted"/>
<dbReference type="Proteomes" id="UP000019141">
    <property type="component" value="Unassembled WGS sequence"/>
</dbReference>
<organism evidence="1 2">
    <name type="scientific">Entotheonella factor</name>
    <dbReference type="NCBI Taxonomy" id="1429438"/>
    <lineage>
        <taxon>Bacteria</taxon>
        <taxon>Pseudomonadati</taxon>
        <taxon>Nitrospinota/Tectimicrobiota group</taxon>
        <taxon>Candidatus Tectimicrobiota</taxon>
        <taxon>Candidatus Entotheonellia</taxon>
        <taxon>Candidatus Entotheonellales</taxon>
        <taxon>Candidatus Entotheonellaceae</taxon>
        <taxon>Candidatus Entotheonella</taxon>
    </lineage>
</organism>
<evidence type="ECO:0000313" key="1">
    <source>
        <dbReference type="EMBL" id="ETW97972.1"/>
    </source>
</evidence>